<feature type="transmembrane region" description="Helical" evidence="6">
    <location>
        <begin position="127"/>
        <end position="149"/>
    </location>
</feature>
<evidence type="ECO:0000256" key="1">
    <source>
        <dbReference type="ARBA" id="ARBA00004651"/>
    </source>
</evidence>
<feature type="transmembrane region" description="Helical" evidence="6">
    <location>
        <begin position="396"/>
        <end position="414"/>
    </location>
</feature>
<reference evidence="8" key="1">
    <citation type="journal article" date="2019" name="Int. J. Syst. Evol. Microbiol.">
        <title>The Global Catalogue of Microorganisms (GCM) 10K type strain sequencing project: providing services to taxonomists for standard genome sequencing and annotation.</title>
        <authorList>
            <consortium name="The Broad Institute Genomics Platform"/>
            <consortium name="The Broad Institute Genome Sequencing Center for Infectious Disease"/>
            <person name="Wu L."/>
            <person name="Ma J."/>
        </authorList>
    </citation>
    <scope>NUCLEOTIDE SEQUENCE [LARGE SCALE GENOMIC DNA]</scope>
    <source>
        <strain evidence="8">TISTR 1514</strain>
    </source>
</reference>
<feature type="transmembrane region" description="Helical" evidence="6">
    <location>
        <begin position="182"/>
        <end position="205"/>
    </location>
</feature>
<feature type="transmembrane region" description="Helical" evidence="6">
    <location>
        <begin position="265"/>
        <end position="287"/>
    </location>
</feature>
<evidence type="ECO:0000256" key="2">
    <source>
        <dbReference type="ARBA" id="ARBA00022475"/>
    </source>
</evidence>
<dbReference type="InterPro" id="IPR001851">
    <property type="entry name" value="ABC_transp_permease"/>
</dbReference>
<name>A0ABW5UWS8_9MICO</name>
<evidence type="ECO:0000313" key="7">
    <source>
        <dbReference type="EMBL" id="MFD2757875.1"/>
    </source>
</evidence>
<feature type="transmembrane region" description="Helical" evidence="6">
    <location>
        <begin position="156"/>
        <end position="176"/>
    </location>
</feature>
<keyword evidence="2" id="KW-1003">Cell membrane</keyword>
<keyword evidence="8" id="KW-1185">Reference proteome</keyword>
<feature type="transmembrane region" description="Helical" evidence="6">
    <location>
        <begin position="67"/>
        <end position="90"/>
    </location>
</feature>
<keyword evidence="4 6" id="KW-1133">Transmembrane helix</keyword>
<feature type="transmembrane region" description="Helical" evidence="6">
    <location>
        <begin position="320"/>
        <end position="343"/>
    </location>
</feature>
<protein>
    <submittedName>
        <fullName evidence="7">ABC transporter permease</fullName>
    </submittedName>
</protein>
<gene>
    <name evidence="7" type="ORF">ACFSW7_05740</name>
</gene>
<keyword evidence="3 6" id="KW-0812">Transmembrane</keyword>
<evidence type="ECO:0000256" key="5">
    <source>
        <dbReference type="ARBA" id="ARBA00023136"/>
    </source>
</evidence>
<accession>A0ABW5UWS8</accession>
<comment type="caution">
    <text evidence="7">The sequence shown here is derived from an EMBL/GenBank/DDBJ whole genome shotgun (WGS) entry which is preliminary data.</text>
</comment>
<sequence>MTTDQTTRAAQTPAPEGDVLAPRKLKTPILLGAFALVSLFAFVFTVVGETTRIDVSNRGGSIQLDPISVPTMPANLVLTVLMFALAGFALKRALDRKPVPMWITAVFAALWVVALIIWVGAGANVPLAWLLTGTLALSTPIVFGSMAGLVSERSGVVNIAIEGQLLSGAFASALVSSLTGSWVAGLIAAMVAGVLISCILALFAITYWVEQVVVGVVINMIVLGLTDFLYSGLMSSDSAKYNSPDRYPVWSIPGLSEIPVLGPLLFSNTIVVYGLFLLVPLMVVLLFNSKWGIRTRAVGEHPKAADTVGINVNATRWRNVLLSGAIAGFGGSYYTLGLVGAFGSEVTSGQGYIALAALIFGRWHPVYATLAAILFGFASNFRTLASQVGADLPTELLAMVPYIVTVLAVVGFVGQSRAPAASGKPYIKAGR</sequence>
<feature type="transmembrane region" description="Helical" evidence="6">
    <location>
        <begin position="212"/>
        <end position="233"/>
    </location>
</feature>
<dbReference type="RefSeq" id="WP_019618136.1">
    <property type="nucleotide sequence ID" value="NZ_JBHUNE010000003.1"/>
</dbReference>
<feature type="transmembrane region" description="Helical" evidence="6">
    <location>
        <begin position="29"/>
        <end position="47"/>
    </location>
</feature>
<dbReference type="Pfam" id="PF02653">
    <property type="entry name" value="BPD_transp_2"/>
    <property type="match status" value="1"/>
</dbReference>
<dbReference type="Proteomes" id="UP001597492">
    <property type="component" value="Unassembled WGS sequence"/>
</dbReference>
<dbReference type="PANTHER" id="PTHR43370:SF1">
    <property type="entry name" value="GUANOSINE ABC TRANSPORTER PERMEASE PROTEIN NUPQ"/>
    <property type="match status" value="1"/>
</dbReference>
<evidence type="ECO:0000256" key="3">
    <source>
        <dbReference type="ARBA" id="ARBA00022692"/>
    </source>
</evidence>
<feature type="transmembrane region" description="Helical" evidence="6">
    <location>
        <begin position="363"/>
        <end position="384"/>
    </location>
</feature>
<keyword evidence="5 6" id="KW-0472">Membrane</keyword>
<organism evidence="7 8">
    <name type="scientific">Gulosibacter faecalis</name>
    <dbReference type="NCBI Taxonomy" id="272240"/>
    <lineage>
        <taxon>Bacteria</taxon>
        <taxon>Bacillati</taxon>
        <taxon>Actinomycetota</taxon>
        <taxon>Actinomycetes</taxon>
        <taxon>Micrococcales</taxon>
        <taxon>Microbacteriaceae</taxon>
        <taxon>Gulosibacter</taxon>
    </lineage>
</organism>
<comment type="subcellular location">
    <subcellularLocation>
        <location evidence="1">Cell membrane</location>
        <topology evidence="1">Multi-pass membrane protein</topology>
    </subcellularLocation>
</comment>
<evidence type="ECO:0000256" key="4">
    <source>
        <dbReference type="ARBA" id="ARBA00022989"/>
    </source>
</evidence>
<evidence type="ECO:0000256" key="6">
    <source>
        <dbReference type="SAM" id="Phobius"/>
    </source>
</evidence>
<feature type="transmembrane region" description="Helical" evidence="6">
    <location>
        <begin position="102"/>
        <end position="121"/>
    </location>
</feature>
<dbReference type="CDD" id="cd06580">
    <property type="entry name" value="TM_PBP1_transp_TpRbsC_like"/>
    <property type="match status" value="1"/>
</dbReference>
<dbReference type="PANTHER" id="PTHR43370">
    <property type="entry name" value="SUGAR ABC TRANSPORTER INTEGRAL MEMBRANE PROTEIN-RELATED"/>
    <property type="match status" value="1"/>
</dbReference>
<proteinExistence type="predicted"/>
<evidence type="ECO:0000313" key="8">
    <source>
        <dbReference type="Proteomes" id="UP001597492"/>
    </source>
</evidence>
<dbReference type="EMBL" id="JBHUNE010000003">
    <property type="protein sequence ID" value="MFD2757875.1"/>
    <property type="molecule type" value="Genomic_DNA"/>
</dbReference>